<dbReference type="AlphaFoldDB" id="A0A6J1V3S5"/>
<feature type="coiled-coil region" evidence="5">
    <location>
        <begin position="315"/>
        <end position="474"/>
    </location>
</feature>
<dbReference type="Proteomes" id="UP000504612">
    <property type="component" value="Unplaced"/>
</dbReference>
<feature type="coiled-coil region" evidence="5">
    <location>
        <begin position="580"/>
        <end position="663"/>
    </location>
</feature>
<dbReference type="Gene3D" id="1.20.5.4090">
    <property type="match status" value="1"/>
</dbReference>
<feature type="region of interest" description="Disordered" evidence="6">
    <location>
        <begin position="101"/>
        <end position="130"/>
    </location>
</feature>
<comment type="similarity">
    <text evidence="1">Belongs to the LRRFIP family.</text>
</comment>
<dbReference type="GO" id="GO:0006355">
    <property type="term" value="P:regulation of DNA-templated transcription"/>
    <property type="evidence" value="ECO:0007669"/>
    <property type="project" value="InterPro"/>
</dbReference>
<evidence type="ECO:0000313" key="7">
    <source>
        <dbReference type="Proteomes" id="UP000504612"/>
    </source>
</evidence>
<dbReference type="RefSeq" id="XP_026535303.1">
    <property type="nucleotide sequence ID" value="XM_026679518.1"/>
</dbReference>
<gene>
    <name evidence="8" type="primary">LRRFIP2</name>
</gene>
<feature type="region of interest" description="Disordered" evidence="6">
    <location>
        <begin position="224"/>
        <end position="288"/>
    </location>
</feature>
<feature type="coiled-coil region" evidence="5">
    <location>
        <begin position="28"/>
        <end position="63"/>
    </location>
</feature>
<accession>A0A6J1V3S5</accession>
<organism evidence="7 8">
    <name type="scientific">Notechis scutatus</name>
    <name type="common">mainland tiger snake</name>
    <dbReference type="NCBI Taxonomy" id="8663"/>
    <lineage>
        <taxon>Eukaryota</taxon>
        <taxon>Metazoa</taxon>
        <taxon>Chordata</taxon>
        <taxon>Craniata</taxon>
        <taxon>Vertebrata</taxon>
        <taxon>Euteleostomi</taxon>
        <taxon>Lepidosauria</taxon>
        <taxon>Squamata</taxon>
        <taxon>Bifurcata</taxon>
        <taxon>Unidentata</taxon>
        <taxon>Episquamata</taxon>
        <taxon>Toxicofera</taxon>
        <taxon>Serpentes</taxon>
        <taxon>Colubroidea</taxon>
        <taxon>Elapidae</taxon>
        <taxon>Hydrophiinae</taxon>
        <taxon>Notechis</taxon>
    </lineage>
</organism>
<keyword evidence="2" id="KW-0879">Wnt signaling pathway</keyword>
<evidence type="ECO:0000313" key="8">
    <source>
        <dbReference type="RefSeq" id="XP_026535303.1"/>
    </source>
</evidence>
<feature type="coiled-coil region" evidence="5">
    <location>
        <begin position="520"/>
        <end position="554"/>
    </location>
</feature>
<evidence type="ECO:0000256" key="2">
    <source>
        <dbReference type="ARBA" id="ARBA00022687"/>
    </source>
</evidence>
<reference evidence="8" key="1">
    <citation type="submission" date="2025-08" db="UniProtKB">
        <authorList>
            <consortium name="RefSeq"/>
        </authorList>
    </citation>
    <scope>IDENTIFICATION</scope>
</reference>
<evidence type="ECO:0000256" key="3">
    <source>
        <dbReference type="ARBA" id="ARBA00023054"/>
    </source>
</evidence>
<dbReference type="PANTHER" id="PTHR19212:SF6">
    <property type="entry name" value="LEUCINE-RICH REPEAT FLIGHTLESS-INTERACTING PROTEIN 2"/>
    <property type="match status" value="1"/>
</dbReference>
<proteinExistence type="inferred from homology"/>
<dbReference type="Pfam" id="PF09738">
    <property type="entry name" value="LRRFIP"/>
    <property type="match status" value="2"/>
</dbReference>
<keyword evidence="3 5" id="KW-0175">Coiled coil</keyword>
<feature type="compositionally biased region" description="Polar residues" evidence="6">
    <location>
        <begin position="101"/>
        <end position="110"/>
    </location>
</feature>
<evidence type="ECO:0000256" key="5">
    <source>
        <dbReference type="SAM" id="Coils"/>
    </source>
</evidence>
<dbReference type="CTD" id="9209"/>
<keyword evidence="7" id="KW-1185">Reference proteome</keyword>
<protein>
    <recommendedName>
        <fullName evidence="4">Leucine-rich repeat flightless-interacting protein 2</fullName>
    </recommendedName>
</protein>
<sequence>MGTPGSGRKRTPMKDRFSAEDEALGHIAREAEARLAAKRAARAEARDIRMRELERQQKELSQRSYDRKWGHIQRWMENSEKASHSVQSSWQSYLGAGDLVSSQNTGSHRSLSLDVSGPHRNRPSNLRKRDLMSHIYSDSYGGKKSSSSRKDLLSGFYHDQRNYSSLRHSKVLPSYQPRSSSLYNEPLATTKNYGASPDVNTGLIRSTSLASLYDDGLYKSYSNRTPSEYSYYSSRPSSARSSPVLEEKTDKPYSDVYTRPSSRNSATPLSENSSRRGSGDTSSLVDPDTSLSELRDIYDLKDQIQDVEGRYMQGLKELKESLAEVEEKYKKAMVSNAQLDNEKNNLIYQVDTLKDVVEEREEQLAEYYRENEEKSKELERQKHMCSVLQHKVNELKESLCQRDELIEENQRMQQKIESISKEVFDLQETVNWKDKKIGALERQKEYFDCIRIERDELRDELADMKETMKRGEKHGLVIIPEVTPNGDINHEPVIGTITVVSQEAAQVLESAGEGPLDVRLRKLAGEKEELLSQIKKLKLQLEEARQKSSKNESTNSDLTGLENGSDLQLIEMQRDANRQISDFKFKLSKAEQDITTLEQNVLRLEGQVVRYKNAAENAEKVEDELKAEKRKLQRELRTALDRIEEMEMTNSHLVKRLEKMKANRTALLSQQ</sequence>
<feature type="compositionally biased region" description="Polar residues" evidence="6">
    <location>
        <begin position="259"/>
        <end position="272"/>
    </location>
</feature>
<evidence type="ECO:0000256" key="4">
    <source>
        <dbReference type="ARBA" id="ARBA00040512"/>
    </source>
</evidence>
<dbReference type="GeneID" id="113419910"/>
<evidence type="ECO:0000256" key="1">
    <source>
        <dbReference type="ARBA" id="ARBA00008275"/>
    </source>
</evidence>
<dbReference type="FunFam" id="1.20.5.4090:FF:000001">
    <property type="entry name" value="leucine-rich repeat flightless-interacting protein 2 isoform X1"/>
    <property type="match status" value="1"/>
</dbReference>
<feature type="compositionally biased region" description="Low complexity" evidence="6">
    <location>
        <begin position="224"/>
        <end position="243"/>
    </location>
</feature>
<dbReference type="GO" id="GO:0016055">
    <property type="term" value="P:Wnt signaling pathway"/>
    <property type="evidence" value="ECO:0007669"/>
    <property type="project" value="UniProtKB-KW"/>
</dbReference>
<dbReference type="InterPro" id="IPR019139">
    <property type="entry name" value="LRRFIP1/2"/>
</dbReference>
<evidence type="ECO:0000256" key="6">
    <source>
        <dbReference type="SAM" id="MobiDB-lite"/>
    </source>
</evidence>
<dbReference type="PANTHER" id="PTHR19212">
    <property type="entry name" value="LEUCINE RICH REPEAT IN FLII INTERACTING PROTEIN"/>
    <property type="match status" value="1"/>
</dbReference>
<feature type="compositionally biased region" description="Polar residues" evidence="6">
    <location>
        <begin position="279"/>
        <end position="288"/>
    </location>
</feature>
<name>A0A6J1V3S5_9SAUR</name>